<dbReference type="PANTHER" id="PTHR31952:SF1">
    <property type="entry name" value="CB1 CANNABINOID RECEPTOR-INTERACTING PROTEIN 1"/>
    <property type="match status" value="1"/>
</dbReference>
<comment type="similarity">
    <text evidence="2">Belongs to the CNRIP family.</text>
</comment>
<reference evidence="5 6" key="1">
    <citation type="submission" date="2024-02" db="EMBL/GenBank/DDBJ databases">
        <title>Chromosome-scale genome assembly of the rough periwinkle Littorina saxatilis.</title>
        <authorList>
            <person name="De Jode A."/>
            <person name="Faria R."/>
            <person name="Formenti G."/>
            <person name="Sims Y."/>
            <person name="Smith T.P."/>
            <person name="Tracey A."/>
            <person name="Wood J.M.D."/>
            <person name="Zagrodzka Z.B."/>
            <person name="Johannesson K."/>
            <person name="Butlin R.K."/>
            <person name="Leder E.H."/>
        </authorList>
    </citation>
    <scope>NUCLEOTIDE SEQUENCE [LARGE SCALE GENOMIC DNA]</scope>
    <source>
        <strain evidence="5">Snail1</strain>
        <tissue evidence="5">Muscle</tissue>
    </source>
</reference>
<dbReference type="GO" id="GO:0031718">
    <property type="term" value="F:type 1 cannabinoid receptor binding"/>
    <property type="evidence" value="ECO:0007669"/>
    <property type="project" value="TreeGrafter"/>
</dbReference>
<dbReference type="InterPro" id="IPR029204">
    <property type="entry name" value="CNRIP1"/>
</dbReference>
<comment type="function">
    <text evidence="1">Suppresses cannabinoid receptor CNR1-mediated tonic inhibition of voltage-gated calcium channels.</text>
</comment>
<evidence type="ECO:0000256" key="3">
    <source>
        <dbReference type="ARBA" id="ARBA00015651"/>
    </source>
</evidence>
<accession>A0AAN9BH57</accession>
<evidence type="ECO:0000313" key="5">
    <source>
        <dbReference type="EMBL" id="KAK7105119.1"/>
    </source>
</evidence>
<evidence type="ECO:0000256" key="1">
    <source>
        <dbReference type="ARBA" id="ARBA00003884"/>
    </source>
</evidence>
<name>A0AAN9BH57_9CAEN</name>
<protein>
    <recommendedName>
        <fullName evidence="3">CB1 cannabinoid receptor-interacting protein 1</fullName>
    </recommendedName>
</protein>
<evidence type="ECO:0000256" key="2">
    <source>
        <dbReference type="ARBA" id="ARBA00007288"/>
    </source>
</evidence>
<evidence type="ECO:0000256" key="4">
    <source>
        <dbReference type="ARBA" id="ARBA00026030"/>
    </source>
</evidence>
<dbReference type="EMBL" id="JBAMIC010000008">
    <property type="protein sequence ID" value="KAK7105119.1"/>
    <property type="molecule type" value="Genomic_DNA"/>
</dbReference>
<keyword evidence="6" id="KW-1185">Reference proteome</keyword>
<dbReference type="AlphaFoldDB" id="A0AAN9BH57"/>
<gene>
    <name evidence="5" type="ORF">V1264_019723</name>
</gene>
<comment type="subunit">
    <text evidence="4">Interacts with the cannabinoid receptor CNR1 (via C-terminus). Does not interact with cannabinoid receptor CNR2.</text>
</comment>
<sequence>MATRFEVLMEIHTMDGQAVSFKQDGQRFTDPTTVKMCVDEKYNLCLRFRPPCKLLAWSMHDKDLSFEEEKQPITKKEQDMAAYSAVWTIHGFNKTRNGKRDSLRIRLELEDDHVLQTAMQVKFYDSKDGTASKWGQPMHALDLSCDSKPGDHFVNVRRGSIL</sequence>
<dbReference type="Proteomes" id="UP001374579">
    <property type="component" value="Unassembled WGS sequence"/>
</dbReference>
<evidence type="ECO:0000313" key="6">
    <source>
        <dbReference type="Proteomes" id="UP001374579"/>
    </source>
</evidence>
<proteinExistence type="inferred from homology"/>
<dbReference type="Pfam" id="PF15043">
    <property type="entry name" value="CNRIP1"/>
    <property type="match status" value="1"/>
</dbReference>
<organism evidence="5 6">
    <name type="scientific">Littorina saxatilis</name>
    <dbReference type="NCBI Taxonomy" id="31220"/>
    <lineage>
        <taxon>Eukaryota</taxon>
        <taxon>Metazoa</taxon>
        <taxon>Spiralia</taxon>
        <taxon>Lophotrochozoa</taxon>
        <taxon>Mollusca</taxon>
        <taxon>Gastropoda</taxon>
        <taxon>Caenogastropoda</taxon>
        <taxon>Littorinimorpha</taxon>
        <taxon>Littorinoidea</taxon>
        <taxon>Littorinidae</taxon>
        <taxon>Littorina</taxon>
    </lineage>
</organism>
<dbReference type="PANTHER" id="PTHR31952">
    <property type="entry name" value="CB1 CANNABINOID RECEPTOR-INTERACTING PROTEIN 1"/>
    <property type="match status" value="1"/>
</dbReference>
<comment type="caution">
    <text evidence="5">The sequence shown here is derived from an EMBL/GenBank/DDBJ whole genome shotgun (WGS) entry which is preliminary data.</text>
</comment>
<dbReference type="GO" id="GO:0005886">
    <property type="term" value="C:plasma membrane"/>
    <property type="evidence" value="ECO:0007669"/>
    <property type="project" value="TreeGrafter"/>
</dbReference>